<dbReference type="EMBL" id="RXNR01000030">
    <property type="protein sequence ID" value="RTQ92532.1"/>
    <property type="molecule type" value="Genomic_DNA"/>
</dbReference>
<evidence type="ECO:0000256" key="2">
    <source>
        <dbReference type="ARBA" id="ARBA00022475"/>
    </source>
</evidence>
<keyword evidence="2" id="KW-1003">Cell membrane</keyword>
<evidence type="ECO:0000259" key="8">
    <source>
        <dbReference type="Pfam" id="PF06271"/>
    </source>
</evidence>
<evidence type="ECO:0000256" key="5">
    <source>
        <dbReference type="ARBA" id="ARBA00023136"/>
    </source>
</evidence>
<dbReference type="Proteomes" id="UP000276349">
    <property type="component" value="Unassembled WGS sequence"/>
</dbReference>
<dbReference type="PANTHER" id="PTHR36115">
    <property type="entry name" value="PROLINE-RICH ANTIGEN HOMOLOG-RELATED"/>
    <property type="match status" value="1"/>
</dbReference>
<feature type="region of interest" description="Disordered" evidence="6">
    <location>
        <begin position="1"/>
        <end position="23"/>
    </location>
</feature>
<reference evidence="9 10" key="1">
    <citation type="submission" date="2018-12" db="EMBL/GenBank/DDBJ databases">
        <authorList>
            <person name="Yu L."/>
        </authorList>
    </citation>
    <scope>NUCLEOTIDE SEQUENCE [LARGE SCALE GENOMIC DNA]</scope>
    <source>
        <strain evidence="9 10">S5H2222</strain>
    </source>
</reference>
<evidence type="ECO:0000256" key="3">
    <source>
        <dbReference type="ARBA" id="ARBA00022692"/>
    </source>
</evidence>
<dbReference type="RefSeq" id="WP_126294626.1">
    <property type="nucleotide sequence ID" value="NZ_CP155468.1"/>
</dbReference>
<feature type="domain" description="RDD" evidence="8">
    <location>
        <begin position="40"/>
        <end position="165"/>
    </location>
</feature>
<proteinExistence type="predicted"/>
<keyword evidence="10" id="KW-1185">Reference proteome</keyword>
<keyword evidence="5 7" id="KW-0472">Membrane</keyword>
<dbReference type="AlphaFoldDB" id="A0A431USP6"/>
<dbReference type="OrthoDB" id="9793824at2"/>
<accession>A0A431USP6</accession>
<gene>
    <name evidence="9" type="ORF">EKG35_11595</name>
</gene>
<name>A0A431USP6_9BACI</name>
<dbReference type="GO" id="GO:0005886">
    <property type="term" value="C:plasma membrane"/>
    <property type="evidence" value="ECO:0007669"/>
    <property type="project" value="UniProtKB-SubCell"/>
</dbReference>
<organism evidence="9 10">
    <name type="scientific">Lysinibacillus telephonicus</name>
    <dbReference type="NCBI Taxonomy" id="1714840"/>
    <lineage>
        <taxon>Bacteria</taxon>
        <taxon>Bacillati</taxon>
        <taxon>Bacillota</taxon>
        <taxon>Bacilli</taxon>
        <taxon>Bacillales</taxon>
        <taxon>Bacillaceae</taxon>
        <taxon>Lysinibacillus</taxon>
    </lineage>
</organism>
<evidence type="ECO:0000256" key="1">
    <source>
        <dbReference type="ARBA" id="ARBA00004651"/>
    </source>
</evidence>
<feature type="transmembrane region" description="Helical" evidence="7">
    <location>
        <begin position="81"/>
        <end position="99"/>
    </location>
</feature>
<evidence type="ECO:0000313" key="10">
    <source>
        <dbReference type="Proteomes" id="UP000276349"/>
    </source>
</evidence>
<keyword evidence="3 7" id="KW-0812">Transmembrane</keyword>
<feature type="transmembrane region" description="Helical" evidence="7">
    <location>
        <begin position="47"/>
        <end position="69"/>
    </location>
</feature>
<evidence type="ECO:0000256" key="6">
    <source>
        <dbReference type="SAM" id="MobiDB-lite"/>
    </source>
</evidence>
<evidence type="ECO:0000256" key="7">
    <source>
        <dbReference type="SAM" id="Phobius"/>
    </source>
</evidence>
<dbReference type="InterPro" id="IPR010432">
    <property type="entry name" value="RDD"/>
</dbReference>
<protein>
    <submittedName>
        <fullName evidence="9">RDD family protein</fullName>
    </submittedName>
</protein>
<comment type="subcellular location">
    <subcellularLocation>
        <location evidence="1">Cell membrane</location>
        <topology evidence="1">Multi-pass membrane protein</topology>
    </subcellularLocation>
</comment>
<comment type="caution">
    <text evidence="9">The sequence shown here is derived from an EMBL/GenBank/DDBJ whole genome shotgun (WGS) entry which is preliminary data.</text>
</comment>
<sequence>MSHLENGDSNVNDIETSEESSLELEQHTTKTIVDHYEEKTAGFWIRFWAFAFDSLIVSAIVGILVKPIFHLFDWSLSESNWYAPMTIISAVFYYSYFVITTKIWQQTVGKMIFGIKVKRVDGEKLDWLTVLFREIIGRFICNTITIIYIMVAFMPKNNGLQDIIADTIVVHEKVYMKNKKEVITERAEDYGSENSITPSM</sequence>
<dbReference type="Pfam" id="PF06271">
    <property type="entry name" value="RDD"/>
    <property type="match status" value="1"/>
</dbReference>
<evidence type="ECO:0000256" key="4">
    <source>
        <dbReference type="ARBA" id="ARBA00022989"/>
    </source>
</evidence>
<dbReference type="InterPro" id="IPR051791">
    <property type="entry name" value="Pra-immunoreactive"/>
</dbReference>
<dbReference type="PANTHER" id="PTHR36115:SF9">
    <property type="entry name" value="LMO1584 PROTEIN"/>
    <property type="match status" value="1"/>
</dbReference>
<keyword evidence="4 7" id="KW-1133">Transmembrane helix</keyword>
<feature type="transmembrane region" description="Helical" evidence="7">
    <location>
        <begin position="135"/>
        <end position="154"/>
    </location>
</feature>
<evidence type="ECO:0000313" key="9">
    <source>
        <dbReference type="EMBL" id="RTQ92532.1"/>
    </source>
</evidence>